<dbReference type="EMBL" id="PKMF04000281">
    <property type="protein sequence ID" value="KAK7839565.1"/>
    <property type="molecule type" value="Genomic_DNA"/>
</dbReference>
<dbReference type="Proteomes" id="UP000237347">
    <property type="component" value="Unassembled WGS sequence"/>
</dbReference>
<proteinExistence type="predicted"/>
<comment type="caution">
    <text evidence="1">The sequence shown here is derived from an EMBL/GenBank/DDBJ whole genome shotgun (WGS) entry which is preliminary data.</text>
</comment>
<evidence type="ECO:0000313" key="2">
    <source>
        <dbReference type="Proteomes" id="UP000237347"/>
    </source>
</evidence>
<name>A0AAW0KLF7_QUESU</name>
<keyword evidence="2" id="KW-1185">Reference proteome</keyword>
<organism evidence="1 2">
    <name type="scientific">Quercus suber</name>
    <name type="common">Cork oak</name>
    <dbReference type="NCBI Taxonomy" id="58331"/>
    <lineage>
        <taxon>Eukaryota</taxon>
        <taxon>Viridiplantae</taxon>
        <taxon>Streptophyta</taxon>
        <taxon>Embryophyta</taxon>
        <taxon>Tracheophyta</taxon>
        <taxon>Spermatophyta</taxon>
        <taxon>Magnoliopsida</taxon>
        <taxon>eudicotyledons</taxon>
        <taxon>Gunneridae</taxon>
        <taxon>Pentapetalae</taxon>
        <taxon>rosids</taxon>
        <taxon>fabids</taxon>
        <taxon>Fagales</taxon>
        <taxon>Fagaceae</taxon>
        <taxon>Quercus</taxon>
    </lineage>
</organism>
<evidence type="ECO:0000313" key="1">
    <source>
        <dbReference type="EMBL" id="KAK7839565.1"/>
    </source>
</evidence>
<dbReference type="GO" id="GO:0006508">
    <property type="term" value="P:proteolysis"/>
    <property type="evidence" value="ECO:0007669"/>
    <property type="project" value="UniProtKB-KW"/>
</dbReference>
<gene>
    <name evidence="1" type="primary">SBT1.8_3</name>
    <name evidence="1" type="ORF">CFP56_017902</name>
</gene>
<accession>A0AAW0KLF7</accession>
<dbReference type="GO" id="GO:0008233">
    <property type="term" value="F:peptidase activity"/>
    <property type="evidence" value="ECO:0007669"/>
    <property type="project" value="UniProtKB-KW"/>
</dbReference>
<sequence>MAVAVGRKAGDLIKEYVRSNPNPTALLTLGGTLLDVRPPPVVAMFSSRGQYGDFANLEAGCDWAWC</sequence>
<protein>
    <submittedName>
        <fullName evidence="1">Subtilisin-like protease sbt1.8</fullName>
    </submittedName>
</protein>
<reference evidence="1 2" key="1">
    <citation type="journal article" date="2018" name="Sci. Data">
        <title>The draft genome sequence of cork oak.</title>
        <authorList>
            <person name="Ramos A.M."/>
            <person name="Usie A."/>
            <person name="Barbosa P."/>
            <person name="Barros P.M."/>
            <person name="Capote T."/>
            <person name="Chaves I."/>
            <person name="Simoes F."/>
            <person name="Abreu I."/>
            <person name="Carrasquinho I."/>
            <person name="Faro C."/>
            <person name="Guimaraes J.B."/>
            <person name="Mendonca D."/>
            <person name="Nobrega F."/>
            <person name="Rodrigues L."/>
            <person name="Saibo N.J.M."/>
            <person name="Varela M.C."/>
            <person name="Egas C."/>
            <person name="Matos J."/>
            <person name="Miguel C.M."/>
            <person name="Oliveira M.M."/>
            <person name="Ricardo C.P."/>
            <person name="Goncalves S."/>
        </authorList>
    </citation>
    <scope>NUCLEOTIDE SEQUENCE [LARGE SCALE GENOMIC DNA]</scope>
    <source>
        <strain evidence="2">cv. HL8</strain>
    </source>
</reference>
<dbReference type="AlphaFoldDB" id="A0AAW0KLF7"/>